<feature type="domain" description="DUF64370" evidence="1">
    <location>
        <begin position="1"/>
        <end position="74"/>
    </location>
</feature>
<dbReference type="RefSeq" id="WP_054588549.1">
    <property type="nucleotide sequence ID" value="NZ_CP012700.1"/>
</dbReference>
<protein>
    <recommendedName>
        <fullName evidence="1">DUF64370 domain-containing protein</fullName>
    </recommendedName>
</protein>
<sequence length="87" mass="9286">MPSKRSAVAALQKLEADRLALDERQKELERQAALELGSVVLGTGLETFSKKGLAKAAVELAKLGEDEALKRLGASISSPRSQQTPVK</sequence>
<dbReference type="KEGG" id="smag:AN936_13350"/>
<name>A0A0N9UZH1_SPHMC</name>
<dbReference type="OrthoDB" id="7596182at2"/>
<dbReference type="Pfam" id="PF20031">
    <property type="entry name" value="DUF6437"/>
    <property type="match status" value="1"/>
</dbReference>
<organism evidence="2 3">
    <name type="scientific">Sphingopyxis macrogoltabida</name>
    <name type="common">Sphingomonas macrogoltabidus</name>
    <dbReference type="NCBI Taxonomy" id="33050"/>
    <lineage>
        <taxon>Bacteria</taxon>
        <taxon>Pseudomonadati</taxon>
        <taxon>Pseudomonadota</taxon>
        <taxon>Alphaproteobacteria</taxon>
        <taxon>Sphingomonadales</taxon>
        <taxon>Sphingomonadaceae</taxon>
        <taxon>Sphingopyxis</taxon>
    </lineage>
</organism>
<dbReference type="PATRIC" id="fig|33050.5.peg.2763"/>
<dbReference type="InterPro" id="IPR045496">
    <property type="entry name" value="DUF6437"/>
</dbReference>
<gene>
    <name evidence="2" type="ORF">AN936_13350</name>
</gene>
<evidence type="ECO:0000259" key="1">
    <source>
        <dbReference type="Pfam" id="PF20031"/>
    </source>
</evidence>
<proteinExistence type="predicted"/>
<dbReference type="Proteomes" id="UP000058074">
    <property type="component" value="Chromosome"/>
</dbReference>
<reference evidence="2 3" key="1">
    <citation type="journal article" date="2015" name="Genome Announc.">
        <title>Complete Genome Sequence of Polypropylene Glycol- and Polyethylene Glycol-Degrading Sphingopyxis macrogoltabida Strain EY-1.</title>
        <authorList>
            <person name="Ohtsubo Y."/>
            <person name="Nagata Y."/>
            <person name="Numata M."/>
            <person name="Tsuchikane K."/>
            <person name="Hosoyama A."/>
            <person name="Yamazoe A."/>
            <person name="Tsuda M."/>
            <person name="Fujita N."/>
            <person name="Kawai F."/>
        </authorList>
    </citation>
    <scope>NUCLEOTIDE SEQUENCE [LARGE SCALE GENOMIC DNA]</scope>
    <source>
        <strain evidence="2 3">EY-1</strain>
    </source>
</reference>
<evidence type="ECO:0000313" key="3">
    <source>
        <dbReference type="Proteomes" id="UP000058074"/>
    </source>
</evidence>
<accession>A0A0N9UZH1</accession>
<dbReference type="EMBL" id="CP012700">
    <property type="protein sequence ID" value="ALH81313.1"/>
    <property type="molecule type" value="Genomic_DNA"/>
</dbReference>
<dbReference type="AlphaFoldDB" id="A0A0N9UZH1"/>
<evidence type="ECO:0000313" key="2">
    <source>
        <dbReference type="EMBL" id="ALH81313.1"/>
    </source>
</evidence>